<organism evidence="2 3">
    <name type="scientific">Shouchella lonarensis</name>
    <dbReference type="NCBI Taxonomy" id="1464122"/>
    <lineage>
        <taxon>Bacteria</taxon>
        <taxon>Bacillati</taxon>
        <taxon>Bacillota</taxon>
        <taxon>Bacilli</taxon>
        <taxon>Bacillales</taxon>
        <taxon>Bacillaceae</taxon>
        <taxon>Shouchella</taxon>
    </lineage>
</organism>
<dbReference type="AlphaFoldDB" id="A0A1G6HJZ1"/>
<dbReference type="SUPFAM" id="SSF55729">
    <property type="entry name" value="Acyl-CoA N-acyltransferases (Nat)"/>
    <property type="match status" value="1"/>
</dbReference>
<evidence type="ECO:0000313" key="2">
    <source>
        <dbReference type="EMBL" id="SDB94418.1"/>
    </source>
</evidence>
<evidence type="ECO:0000313" key="3">
    <source>
        <dbReference type="Proteomes" id="UP000242662"/>
    </source>
</evidence>
<dbReference type="GO" id="GO:0016747">
    <property type="term" value="F:acyltransferase activity, transferring groups other than amino-acyl groups"/>
    <property type="evidence" value="ECO:0007669"/>
    <property type="project" value="InterPro"/>
</dbReference>
<sequence>MVINEQQFEVREVSYTVRCARREDAQALSVLRVQIDSETEMLDRAPGEGVLDEQAFAQIIQTDRDHNCHLFLVAVVDERIVGFSRCEGNDLTRLAHKVTFGVCVLKDFWGYGIGKNLLKQSITWADQNHIKKMALNVLETNDRAIQLYKQLGFEMEGVLKNDKCLSDGKYYHTVIMGRWHDNWLRE</sequence>
<proteinExistence type="predicted"/>
<dbReference type="PANTHER" id="PTHR43415:SF3">
    <property type="entry name" value="GNAT-FAMILY ACETYLTRANSFERASE"/>
    <property type="match status" value="1"/>
</dbReference>
<dbReference type="CDD" id="cd04301">
    <property type="entry name" value="NAT_SF"/>
    <property type="match status" value="1"/>
</dbReference>
<dbReference type="Gene3D" id="3.40.630.30">
    <property type="match status" value="1"/>
</dbReference>
<name>A0A1G6HJZ1_9BACI</name>
<dbReference type="EMBL" id="FMYM01000004">
    <property type="protein sequence ID" value="SDB94418.1"/>
    <property type="molecule type" value="Genomic_DNA"/>
</dbReference>
<evidence type="ECO:0000259" key="1">
    <source>
        <dbReference type="PROSITE" id="PS51186"/>
    </source>
</evidence>
<keyword evidence="3" id="KW-1185">Reference proteome</keyword>
<keyword evidence="2" id="KW-0808">Transferase</keyword>
<dbReference type="PROSITE" id="PS51186">
    <property type="entry name" value="GNAT"/>
    <property type="match status" value="1"/>
</dbReference>
<accession>A0A1G6HJZ1</accession>
<dbReference type="STRING" id="1464122.SAMN05421737_10420"/>
<reference evidence="3" key="1">
    <citation type="submission" date="2016-09" db="EMBL/GenBank/DDBJ databases">
        <authorList>
            <person name="Varghese N."/>
            <person name="Submissions S."/>
        </authorList>
    </citation>
    <scope>NUCLEOTIDE SEQUENCE [LARGE SCALE GENOMIC DNA]</scope>
    <source>
        <strain evidence="3">25nlg</strain>
    </source>
</reference>
<gene>
    <name evidence="2" type="ORF">SAMN05421737_10420</name>
</gene>
<dbReference type="InterPro" id="IPR016181">
    <property type="entry name" value="Acyl_CoA_acyltransferase"/>
</dbReference>
<dbReference type="OrthoDB" id="948250at2"/>
<dbReference type="Proteomes" id="UP000242662">
    <property type="component" value="Unassembled WGS sequence"/>
</dbReference>
<dbReference type="RefSeq" id="WP_090775158.1">
    <property type="nucleotide sequence ID" value="NZ_FMYM01000004.1"/>
</dbReference>
<dbReference type="Pfam" id="PF00583">
    <property type="entry name" value="Acetyltransf_1"/>
    <property type="match status" value="1"/>
</dbReference>
<dbReference type="PANTHER" id="PTHR43415">
    <property type="entry name" value="SPERMIDINE N(1)-ACETYLTRANSFERASE"/>
    <property type="match status" value="1"/>
</dbReference>
<feature type="domain" description="N-acetyltransferase" evidence="1">
    <location>
        <begin position="15"/>
        <end position="181"/>
    </location>
</feature>
<protein>
    <submittedName>
        <fullName evidence="2">Protein N-acetyltransferase, RimJ/RimL family</fullName>
    </submittedName>
</protein>
<dbReference type="InterPro" id="IPR000182">
    <property type="entry name" value="GNAT_dom"/>
</dbReference>